<reference evidence="2" key="1">
    <citation type="submission" date="2022-11" db="UniProtKB">
        <authorList>
            <consortium name="WormBaseParasite"/>
        </authorList>
    </citation>
    <scope>IDENTIFICATION</scope>
</reference>
<dbReference type="WBParaSite" id="ES5_v2.g17224.t1">
    <property type="protein sequence ID" value="ES5_v2.g17224.t1"/>
    <property type="gene ID" value="ES5_v2.g17224"/>
</dbReference>
<protein>
    <submittedName>
        <fullName evidence="2">MACPF domain-containing protein</fullName>
    </submittedName>
</protein>
<evidence type="ECO:0000313" key="1">
    <source>
        <dbReference type="Proteomes" id="UP000887579"/>
    </source>
</evidence>
<sequence>MGDIYNMKIDSFIKKNLFKKKLGEPFVKVYDTPNSENLFLYGNDPNEKAEALDIRGTLKLRLLSGGMALAGTSAFIKHDNDNNNKLHYSYILKTKTKEESIDWRSDELKKYYNFKGIENYGTHMVVGIQYGGNAVVTLSYDNILEEHEREDISPNEKAAYMKSKLENFVKTSSESLEKDLSITNDKNITIYSDTYIHIESPATFLKNFNQNLSQHNQGKGVKVAYEIIPLDIIFNNFDVVFKKSIIFRPLSDHLLFTLKELICEKETAKKTSFARNSEIRKNYDYFTKAEQDEYHKKYSSLHSQSDLRKTLSIIGRYYDSVTDGDDIEPKMDVHFKSEIPIQRFNSDTFNTLNKCKVNDLTNVDKFLSDQIQIIGHFKSEVDKFMISTQKFVIKSDFINTAKKYEISYVTTNFQLQHYLVPKQLGLNFVLQKESNEDLEESLKLIFQQFKEVVKERYLEWDNNDADAVIAFSANFTADQQDIIKKAAAKTGWNILHSLNEQFAVTLTHYYQNFERCCDNPLNILILNFGATKLGIAVLKNHNTVQVIANDTTIGGNQIDLNFTKYLFNILEKTSVFLEKSALEKIGKHIKEFLSKSKVWTLKEWKKYSKHEDITNPFDFDIRITRAEFESSCEELFTAAIKAIDKALNDAKLLPQNINKVLLVGGSSRIPKIQKMLKTKFGPDKIVTNFLVLKGLKNSADYVVAYGAAIQAAILINGLEKFPSFATQNRTLKKS</sequence>
<dbReference type="Proteomes" id="UP000887579">
    <property type="component" value="Unplaced"/>
</dbReference>
<accession>A0AC34FIX5</accession>
<name>A0AC34FIX5_9BILA</name>
<organism evidence="1 2">
    <name type="scientific">Panagrolaimus sp. ES5</name>
    <dbReference type="NCBI Taxonomy" id="591445"/>
    <lineage>
        <taxon>Eukaryota</taxon>
        <taxon>Metazoa</taxon>
        <taxon>Ecdysozoa</taxon>
        <taxon>Nematoda</taxon>
        <taxon>Chromadorea</taxon>
        <taxon>Rhabditida</taxon>
        <taxon>Tylenchina</taxon>
        <taxon>Panagrolaimomorpha</taxon>
        <taxon>Panagrolaimoidea</taxon>
        <taxon>Panagrolaimidae</taxon>
        <taxon>Panagrolaimus</taxon>
    </lineage>
</organism>
<proteinExistence type="predicted"/>
<evidence type="ECO:0000313" key="2">
    <source>
        <dbReference type="WBParaSite" id="ES5_v2.g17224.t1"/>
    </source>
</evidence>